<dbReference type="KEGG" id="ahb:bsdtb5_20870"/>
<dbReference type="AlphaFoldDB" id="A0A7R7EL49"/>
<name>A0A7R7EL49_9FIRM</name>
<dbReference type="EMBL" id="AP024169">
    <property type="protein sequence ID" value="BCN30792.1"/>
    <property type="molecule type" value="Genomic_DNA"/>
</dbReference>
<proteinExistence type="predicted"/>
<dbReference type="Gene3D" id="1.10.10.60">
    <property type="entry name" value="Homeodomain-like"/>
    <property type="match status" value="1"/>
</dbReference>
<dbReference type="PANTHER" id="PTHR37812:SF1">
    <property type="entry name" value="MU-LIKE PROPHAGE FLUMU PROTEIN C"/>
    <property type="match status" value="1"/>
</dbReference>
<reference evidence="2 3" key="1">
    <citation type="submission" date="2020-11" db="EMBL/GenBank/DDBJ databases">
        <title>Draft genome sequencing of a Lachnospiraceae strain isolated from anoxic soil subjected to BSD treatment.</title>
        <authorList>
            <person name="Uek A."/>
            <person name="Tonouchi A."/>
        </authorList>
    </citation>
    <scope>NUCLEOTIDE SEQUENCE [LARGE SCALE GENOMIC DNA]</scope>
    <source>
        <strain evidence="2 3">TB5</strain>
    </source>
</reference>
<feature type="domain" description="Mor transcription activator" evidence="1">
    <location>
        <begin position="11"/>
        <end position="89"/>
    </location>
</feature>
<dbReference type="Pfam" id="PF08765">
    <property type="entry name" value="Mor"/>
    <property type="match status" value="1"/>
</dbReference>
<protein>
    <recommendedName>
        <fullName evidence="1">Mor transcription activator domain-containing protein</fullName>
    </recommendedName>
</protein>
<accession>A0A7R7EL49</accession>
<evidence type="ECO:0000259" key="1">
    <source>
        <dbReference type="Pfam" id="PF08765"/>
    </source>
</evidence>
<evidence type="ECO:0000313" key="2">
    <source>
        <dbReference type="EMBL" id="BCN30792.1"/>
    </source>
</evidence>
<dbReference type="InterPro" id="IPR014875">
    <property type="entry name" value="Mor_transcription_activator"/>
</dbReference>
<dbReference type="NCBIfam" id="NF040785">
    <property type="entry name" value="CD3324_fam"/>
    <property type="match status" value="1"/>
</dbReference>
<organism evidence="2 3">
    <name type="scientific">Anaeromicropila herbilytica</name>
    <dbReference type="NCBI Taxonomy" id="2785025"/>
    <lineage>
        <taxon>Bacteria</taxon>
        <taxon>Bacillati</taxon>
        <taxon>Bacillota</taxon>
        <taxon>Clostridia</taxon>
        <taxon>Lachnospirales</taxon>
        <taxon>Lachnospiraceae</taxon>
        <taxon>Anaeromicropila</taxon>
    </lineage>
</organism>
<dbReference type="Proteomes" id="UP000595897">
    <property type="component" value="Chromosome"/>
</dbReference>
<dbReference type="InterPro" id="IPR049739">
    <property type="entry name" value="YraL-like"/>
</dbReference>
<gene>
    <name evidence="2" type="ORF">bsdtb5_20870</name>
</gene>
<dbReference type="PANTHER" id="PTHR37812">
    <property type="entry name" value="MU-LIKE PROPHAGE FLUMU PROTEIN C"/>
    <property type="match status" value="1"/>
</dbReference>
<dbReference type="InterPro" id="IPR052411">
    <property type="entry name" value="c-mor_Regulatory_Protein"/>
</dbReference>
<dbReference type="RefSeq" id="WP_271715987.1">
    <property type="nucleotide sequence ID" value="NZ_AP024169.1"/>
</dbReference>
<evidence type="ECO:0000313" key="3">
    <source>
        <dbReference type="Proteomes" id="UP000595897"/>
    </source>
</evidence>
<dbReference type="SUPFAM" id="SSF46689">
    <property type="entry name" value="Homeodomain-like"/>
    <property type="match status" value="1"/>
</dbReference>
<keyword evidence="3" id="KW-1185">Reference proteome</keyword>
<dbReference type="InterPro" id="IPR009057">
    <property type="entry name" value="Homeodomain-like_sf"/>
</dbReference>
<sequence>MSYKKAEDILPIELLKEIQKYINGECLYIPIKLDDKLDWGTKSGYRNELIDRNNDIYLSYVNGISITELADRYYLSEKSIYRIISTMKKICN</sequence>